<keyword evidence="7" id="KW-0067">ATP-binding</keyword>
<dbReference type="InterPro" id="IPR011712">
    <property type="entry name" value="Sig_transdc_His_kin_sub3_dim/P"/>
</dbReference>
<dbReference type="Pfam" id="PF02518">
    <property type="entry name" value="HATPase_c"/>
    <property type="match status" value="1"/>
</dbReference>
<evidence type="ECO:0000256" key="1">
    <source>
        <dbReference type="ARBA" id="ARBA00000085"/>
    </source>
</evidence>
<dbReference type="SMART" id="SM00387">
    <property type="entry name" value="HATPase_c"/>
    <property type="match status" value="1"/>
</dbReference>
<dbReference type="InterPro" id="IPR050482">
    <property type="entry name" value="Sensor_HK_TwoCompSys"/>
</dbReference>
<dbReference type="GO" id="GO:0046983">
    <property type="term" value="F:protein dimerization activity"/>
    <property type="evidence" value="ECO:0007669"/>
    <property type="project" value="InterPro"/>
</dbReference>
<keyword evidence="4" id="KW-0808">Transferase</keyword>
<evidence type="ECO:0000256" key="2">
    <source>
        <dbReference type="ARBA" id="ARBA00012438"/>
    </source>
</evidence>
<evidence type="ECO:0000256" key="4">
    <source>
        <dbReference type="ARBA" id="ARBA00022679"/>
    </source>
</evidence>
<keyword evidence="12" id="KW-1185">Reference proteome</keyword>
<dbReference type="Gene3D" id="1.20.5.1930">
    <property type="match status" value="1"/>
</dbReference>
<dbReference type="EC" id="2.7.13.3" evidence="2"/>
<dbReference type="SUPFAM" id="SSF55874">
    <property type="entry name" value="ATPase domain of HSP90 chaperone/DNA topoisomerase II/histidine kinase"/>
    <property type="match status" value="1"/>
</dbReference>
<keyword evidence="9" id="KW-1133">Transmembrane helix</keyword>
<evidence type="ECO:0000313" key="12">
    <source>
        <dbReference type="Proteomes" id="UP000524404"/>
    </source>
</evidence>
<proteinExistence type="predicted"/>
<dbReference type="EMBL" id="JACHKT010000010">
    <property type="protein sequence ID" value="MBB6003180.1"/>
    <property type="molecule type" value="Genomic_DNA"/>
</dbReference>
<accession>A0A841ESF2</accession>
<name>A0A841ESF2_9BACT</name>
<dbReference type="PANTHER" id="PTHR24421">
    <property type="entry name" value="NITRATE/NITRITE SENSOR PROTEIN NARX-RELATED"/>
    <property type="match status" value="1"/>
</dbReference>
<dbReference type="InterPro" id="IPR003594">
    <property type="entry name" value="HATPase_dom"/>
</dbReference>
<sequence length="272" mass="30660">METVTQLSIVETILPMTVIVFIIAIGVVLLNQHFHKNLFEQKLKQESLKILYRNELLRSSILIQEEERKRIAQDLHDELGAVLSIMRMHLIVLEKKIIKDNANVLADVENVRQLSESALSSIRSISHQLMPPQLEKFGLIKTLESVTNQINKTGKIQIHLTTSCDDTPILTWAISLGYYRIIMELINNTIKHANASVIDLNILCNTFDIQCKYTDNGCGINIENSATGLGLKSIEGRVTALNGTLKWGNNENENGFYAFIEIPIDNTTHNNP</sequence>
<comment type="catalytic activity">
    <reaction evidence="1">
        <text>ATP + protein L-histidine = ADP + protein N-phospho-L-histidine.</text>
        <dbReference type="EC" id="2.7.13.3"/>
    </reaction>
</comment>
<dbReference type="Pfam" id="PF07730">
    <property type="entry name" value="HisKA_3"/>
    <property type="match status" value="1"/>
</dbReference>
<dbReference type="InterPro" id="IPR005467">
    <property type="entry name" value="His_kinase_dom"/>
</dbReference>
<dbReference type="Proteomes" id="UP000524404">
    <property type="component" value="Unassembled WGS sequence"/>
</dbReference>
<organism evidence="11 12">
    <name type="scientific">Arcicella rosea</name>
    <dbReference type="NCBI Taxonomy" id="502909"/>
    <lineage>
        <taxon>Bacteria</taxon>
        <taxon>Pseudomonadati</taxon>
        <taxon>Bacteroidota</taxon>
        <taxon>Cytophagia</taxon>
        <taxon>Cytophagales</taxon>
        <taxon>Flectobacillaceae</taxon>
        <taxon>Arcicella</taxon>
    </lineage>
</organism>
<reference evidence="11 12" key="1">
    <citation type="submission" date="2020-08" db="EMBL/GenBank/DDBJ databases">
        <title>Functional genomics of gut bacteria from endangered species of beetles.</title>
        <authorList>
            <person name="Carlos-Shanley C."/>
        </authorList>
    </citation>
    <scope>NUCLEOTIDE SEQUENCE [LARGE SCALE GENOMIC DNA]</scope>
    <source>
        <strain evidence="11 12">S00070</strain>
    </source>
</reference>
<dbReference type="Gene3D" id="3.30.565.10">
    <property type="entry name" value="Histidine kinase-like ATPase, C-terminal domain"/>
    <property type="match status" value="1"/>
</dbReference>
<keyword evidence="9" id="KW-0472">Membrane</keyword>
<dbReference type="InterPro" id="IPR036890">
    <property type="entry name" value="HATPase_C_sf"/>
</dbReference>
<feature type="domain" description="Histidine kinase" evidence="10">
    <location>
        <begin position="70"/>
        <end position="266"/>
    </location>
</feature>
<dbReference type="PANTHER" id="PTHR24421:SF10">
    <property type="entry name" value="NITRATE_NITRITE SENSOR PROTEIN NARQ"/>
    <property type="match status" value="1"/>
</dbReference>
<keyword evidence="9" id="KW-0812">Transmembrane</keyword>
<evidence type="ECO:0000256" key="5">
    <source>
        <dbReference type="ARBA" id="ARBA00022741"/>
    </source>
</evidence>
<comment type="caution">
    <text evidence="11">The sequence shown here is derived from an EMBL/GenBank/DDBJ whole genome shotgun (WGS) entry which is preliminary data.</text>
</comment>
<keyword evidence="8" id="KW-0902">Two-component regulatory system</keyword>
<gene>
    <name evidence="11" type="ORF">HNP25_001832</name>
</gene>
<dbReference type="PROSITE" id="PS50109">
    <property type="entry name" value="HIS_KIN"/>
    <property type="match status" value="1"/>
</dbReference>
<keyword evidence="6 11" id="KW-0418">Kinase</keyword>
<evidence type="ECO:0000313" key="11">
    <source>
        <dbReference type="EMBL" id="MBB6003180.1"/>
    </source>
</evidence>
<evidence type="ECO:0000256" key="6">
    <source>
        <dbReference type="ARBA" id="ARBA00022777"/>
    </source>
</evidence>
<keyword evidence="3" id="KW-0597">Phosphoprotein</keyword>
<evidence type="ECO:0000256" key="3">
    <source>
        <dbReference type="ARBA" id="ARBA00022553"/>
    </source>
</evidence>
<protein>
    <recommendedName>
        <fullName evidence="2">histidine kinase</fullName>
        <ecNumber evidence="2">2.7.13.3</ecNumber>
    </recommendedName>
</protein>
<evidence type="ECO:0000256" key="7">
    <source>
        <dbReference type="ARBA" id="ARBA00022840"/>
    </source>
</evidence>
<dbReference type="AlphaFoldDB" id="A0A841ESF2"/>
<dbReference type="RefSeq" id="WP_184133477.1">
    <property type="nucleotide sequence ID" value="NZ_JACHKT010000010.1"/>
</dbReference>
<feature type="transmembrane region" description="Helical" evidence="9">
    <location>
        <begin position="12"/>
        <end position="30"/>
    </location>
</feature>
<keyword evidence="5" id="KW-0547">Nucleotide-binding</keyword>
<dbReference type="GO" id="GO:0000155">
    <property type="term" value="F:phosphorelay sensor kinase activity"/>
    <property type="evidence" value="ECO:0007669"/>
    <property type="project" value="InterPro"/>
</dbReference>
<dbReference type="GO" id="GO:0005524">
    <property type="term" value="F:ATP binding"/>
    <property type="evidence" value="ECO:0007669"/>
    <property type="project" value="UniProtKB-KW"/>
</dbReference>
<evidence type="ECO:0000256" key="8">
    <source>
        <dbReference type="ARBA" id="ARBA00023012"/>
    </source>
</evidence>
<dbReference type="GO" id="GO:0016020">
    <property type="term" value="C:membrane"/>
    <property type="evidence" value="ECO:0007669"/>
    <property type="project" value="InterPro"/>
</dbReference>
<evidence type="ECO:0000259" key="10">
    <source>
        <dbReference type="PROSITE" id="PS50109"/>
    </source>
</evidence>
<evidence type="ECO:0000256" key="9">
    <source>
        <dbReference type="SAM" id="Phobius"/>
    </source>
</evidence>